<sequence length="209" mass="22233">MMTDDRRGGQLFGGGLFAPNVPSSPGGPSYPQYFNLDPSYMTPGSEFIVPEGAQQTRGRFELAFLQIGSSVMAGCVLGSIGGVVSNREILRSGEKHLKTTFSNIVFNNGGKWGKKCGVVAFLYSGVGTLFGLARQHLLSQDDDGINTMTAATTTGVLYSLPQALKHSGLKPVAKHLCRGGLVGAVAGVVILGSEYFIGFNTKGRRAWYY</sequence>
<dbReference type="Proteomes" id="UP000085678">
    <property type="component" value="Unplaced"/>
</dbReference>
<evidence type="ECO:0000256" key="2">
    <source>
        <dbReference type="ARBA" id="ARBA00022692"/>
    </source>
</evidence>
<dbReference type="GeneID" id="106180818"/>
<keyword evidence="2" id="KW-0812">Transmembrane</keyword>
<name>A0A1S3KCP1_LINAN</name>
<evidence type="ECO:0000256" key="1">
    <source>
        <dbReference type="ARBA" id="ARBA00004141"/>
    </source>
</evidence>
<evidence type="ECO:0000313" key="6">
    <source>
        <dbReference type="RefSeq" id="XP_013420405.1"/>
    </source>
</evidence>
<evidence type="ECO:0000256" key="3">
    <source>
        <dbReference type="ARBA" id="ARBA00022989"/>
    </source>
</evidence>
<dbReference type="KEGG" id="lak:106180818"/>
<dbReference type="FunCoup" id="A0A1S3KCP1">
    <property type="interactions" value="784"/>
</dbReference>
<dbReference type="OMA" id="YFIGFNT"/>
<accession>A0A1S3KCP1</accession>
<dbReference type="RefSeq" id="XP_013420405.1">
    <property type="nucleotide sequence ID" value="XM_013564951.1"/>
</dbReference>
<organism evidence="5 6">
    <name type="scientific">Lingula anatina</name>
    <name type="common">Brachiopod</name>
    <name type="synonym">Lingula unguis</name>
    <dbReference type="NCBI Taxonomy" id="7574"/>
    <lineage>
        <taxon>Eukaryota</taxon>
        <taxon>Metazoa</taxon>
        <taxon>Spiralia</taxon>
        <taxon>Lophotrochozoa</taxon>
        <taxon>Brachiopoda</taxon>
        <taxon>Linguliformea</taxon>
        <taxon>Lingulata</taxon>
        <taxon>Lingulida</taxon>
        <taxon>Linguloidea</taxon>
        <taxon>Lingulidae</taxon>
        <taxon>Lingula</taxon>
    </lineage>
</organism>
<dbReference type="Pfam" id="PF02466">
    <property type="entry name" value="Tim17"/>
    <property type="match status" value="1"/>
</dbReference>
<gene>
    <name evidence="6" type="primary">LOC106180818</name>
</gene>
<dbReference type="InterPro" id="IPR045238">
    <property type="entry name" value="Tim23-like"/>
</dbReference>
<comment type="subcellular location">
    <subcellularLocation>
        <location evidence="1">Membrane</location>
        <topology evidence="1">Multi-pass membrane protein</topology>
    </subcellularLocation>
</comment>
<dbReference type="PANTHER" id="PTHR15371">
    <property type="entry name" value="TIM23"/>
    <property type="match status" value="1"/>
</dbReference>
<dbReference type="PANTHER" id="PTHR15371:SF0">
    <property type="entry name" value="SD19278P"/>
    <property type="match status" value="1"/>
</dbReference>
<keyword evidence="4" id="KW-0472">Membrane</keyword>
<dbReference type="OrthoDB" id="159299at2759"/>
<dbReference type="GO" id="GO:0030150">
    <property type="term" value="P:protein import into mitochondrial matrix"/>
    <property type="evidence" value="ECO:0007669"/>
    <property type="project" value="TreeGrafter"/>
</dbReference>
<keyword evidence="3" id="KW-1133">Transmembrane helix</keyword>
<proteinExistence type="predicted"/>
<dbReference type="AlphaFoldDB" id="A0A1S3KCP1"/>
<dbReference type="InParanoid" id="A0A1S3KCP1"/>
<dbReference type="GO" id="GO:0005744">
    <property type="term" value="C:TIM23 mitochondrial import inner membrane translocase complex"/>
    <property type="evidence" value="ECO:0007669"/>
    <property type="project" value="TreeGrafter"/>
</dbReference>
<dbReference type="GO" id="GO:0008320">
    <property type="term" value="F:protein transmembrane transporter activity"/>
    <property type="evidence" value="ECO:0007669"/>
    <property type="project" value="TreeGrafter"/>
</dbReference>
<dbReference type="STRING" id="7574.A0A1S3KCP1"/>
<keyword evidence="5" id="KW-1185">Reference proteome</keyword>
<evidence type="ECO:0000313" key="5">
    <source>
        <dbReference type="Proteomes" id="UP000085678"/>
    </source>
</evidence>
<protein>
    <submittedName>
        <fullName evidence="6">Mitochondrial import inner membrane translocase subunit Tim23</fullName>
    </submittedName>
</protein>
<evidence type="ECO:0000256" key="4">
    <source>
        <dbReference type="ARBA" id="ARBA00023136"/>
    </source>
</evidence>
<reference evidence="6" key="1">
    <citation type="submission" date="2025-08" db="UniProtKB">
        <authorList>
            <consortium name="RefSeq"/>
        </authorList>
    </citation>
    <scope>IDENTIFICATION</scope>
    <source>
        <tissue evidence="6">Gonads</tissue>
    </source>
</reference>